<dbReference type="EMBL" id="CSBK01000203">
    <property type="protein sequence ID" value="COX09133.1"/>
    <property type="molecule type" value="Genomic_DNA"/>
</dbReference>
<evidence type="ECO:0000313" key="2">
    <source>
        <dbReference type="Proteomes" id="UP000039021"/>
    </source>
</evidence>
<dbReference type="EC" id="1.14.15.3" evidence="1"/>
<dbReference type="GO" id="GO:0016491">
    <property type="term" value="F:oxidoreductase activity"/>
    <property type="evidence" value="ECO:0007669"/>
    <property type="project" value="UniProtKB-KW"/>
</dbReference>
<evidence type="ECO:0000313" key="1">
    <source>
        <dbReference type="EMBL" id="COX09133.1"/>
    </source>
</evidence>
<reference evidence="2" key="1">
    <citation type="submission" date="2015-03" db="EMBL/GenBank/DDBJ databases">
        <authorList>
            <consortium name="Pathogen Informatics"/>
        </authorList>
    </citation>
    <scope>NUCLEOTIDE SEQUENCE [LARGE SCALE GENOMIC DNA]</scope>
    <source>
        <strain evidence="2">N09902308</strain>
    </source>
</reference>
<keyword evidence="1" id="KW-0560">Oxidoreductase</keyword>
<proteinExistence type="predicted"/>
<comment type="caution">
    <text evidence="1">The sequence shown here is derived from an EMBL/GenBank/DDBJ whole genome shotgun (WGS) entry which is preliminary data.</text>
</comment>
<dbReference type="AlphaFoldDB" id="A0A916L8C7"/>
<name>A0A916L8C7_MYCTX</name>
<protein>
    <submittedName>
        <fullName evidence="1">Alkane 1-monooxygenase</fullName>
        <ecNumber evidence="1">1.14.15.3</ecNumber>
    </submittedName>
</protein>
<gene>
    <name evidence="1" type="primary">alkB</name>
    <name evidence="1" type="ORF">ERS007739_00656</name>
</gene>
<dbReference type="Proteomes" id="UP000039021">
    <property type="component" value="Unassembled WGS sequence"/>
</dbReference>
<accession>A0A916L8C7</accession>
<sequence>MLEHYGGDITRVNLHPRVREKALARYGASA</sequence>
<organism evidence="1 2">
    <name type="scientific">Mycobacterium tuberculosis</name>
    <dbReference type="NCBI Taxonomy" id="1773"/>
    <lineage>
        <taxon>Bacteria</taxon>
        <taxon>Bacillati</taxon>
        <taxon>Actinomycetota</taxon>
        <taxon>Actinomycetes</taxon>
        <taxon>Mycobacteriales</taxon>
        <taxon>Mycobacteriaceae</taxon>
        <taxon>Mycobacterium</taxon>
        <taxon>Mycobacterium tuberculosis complex</taxon>
    </lineage>
</organism>